<proteinExistence type="predicted"/>
<evidence type="ECO:0000313" key="1">
    <source>
        <dbReference type="EMBL" id="PIC29158.1"/>
    </source>
</evidence>
<reference evidence="2" key="1">
    <citation type="submission" date="2017-10" db="EMBL/GenBank/DDBJ databases">
        <title>Rapid genome shrinkage in a self-fertile nematode reveals novel sperm competition proteins.</title>
        <authorList>
            <person name="Yin D."/>
            <person name="Schwarz E.M."/>
            <person name="Thomas C.G."/>
            <person name="Felde R.L."/>
            <person name="Korf I.F."/>
            <person name="Cutter A.D."/>
            <person name="Schartner C.M."/>
            <person name="Ralston E.J."/>
            <person name="Meyer B.J."/>
            <person name="Haag E.S."/>
        </authorList>
    </citation>
    <scope>NUCLEOTIDE SEQUENCE [LARGE SCALE GENOMIC DNA]</scope>
    <source>
        <strain evidence="2">JU1422</strain>
    </source>
</reference>
<keyword evidence="2" id="KW-1185">Reference proteome</keyword>
<dbReference type="SUPFAM" id="SSF51445">
    <property type="entry name" value="(Trans)glycosidases"/>
    <property type="match status" value="1"/>
</dbReference>
<name>A0A2G5TPJ8_9PELO</name>
<protein>
    <submittedName>
        <fullName evidence="1">Uncharacterized protein</fullName>
    </submittedName>
</protein>
<dbReference type="Proteomes" id="UP000230233">
    <property type="component" value="Chromosome V"/>
</dbReference>
<dbReference type="OrthoDB" id="73875at2759"/>
<dbReference type="AlphaFoldDB" id="A0A2G5TPJ8"/>
<dbReference type="EMBL" id="PDUG01000005">
    <property type="protein sequence ID" value="PIC29158.1"/>
    <property type="molecule type" value="Genomic_DNA"/>
</dbReference>
<comment type="caution">
    <text evidence="1">The sequence shown here is derived from an EMBL/GenBank/DDBJ whole genome shotgun (WGS) entry which is preliminary data.</text>
</comment>
<evidence type="ECO:0000313" key="2">
    <source>
        <dbReference type="Proteomes" id="UP000230233"/>
    </source>
</evidence>
<accession>A0A2G5TPJ8</accession>
<organism evidence="1 2">
    <name type="scientific">Caenorhabditis nigoni</name>
    <dbReference type="NCBI Taxonomy" id="1611254"/>
    <lineage>
        <taxon>Eukaryota</taxon>
        <taxon>Metazoa</taxon>
        <taxon>Ecdysozoa</taxon>
        <taxon>Nematoda</taxon>
        <taxon>Chromadorea</taxon>
        <taxon>Rhabditida</taxon>
        <taxon>Rhabditina</taxon>
        <taxon>Rhabditomorpha</taxon>
        <taxon>Rhabditoidea</taxon>
        <taxon>Rhabditidae</taxon>
        <taxon>Peloderinae</taxon>
        <taxon>Caenorhabditis</taxon>
    </lineage>
</organism>
<gene>
    <name evidence="1" type="primary">Cnig_chr_V.g20842</name>
    <name evidence="1" type="ORF">B9Z55_020842</name>
</gene>
<sequence>MKYVKKNGFGGVAMTRLNYDDDQNTLLNAVTSVDLCSCEGRSLFGTFTKTKRDEMELYTNTKCSKKNCFETEMRRRRSVTFMKCFLNRARLQELILKPFFSTF</sequence>
<dbReference type="InterPro" id="IPR017853">
    <property type="entry name" value="GH"/>
</dbReference>